<dbReference type="Pfam" id="PF13624">
    <property type="entry name" value="SurA_N_3"/>
    <property type="match status" value="1"/>
</dbReference>
<dbReference type="Gene3D" id="3.10.50.40">
    <property type="match status" value="1"/>
</dbReference>
<proteinExistence type="predicted"/>
<dbReference type="EMBL" id="JABFRW010000094">
    <property type="protein sequence ID" value="NOT34108.1"/>
    <property type="molecule type" value="Genomic_DNA"/>
</dbReference>
<name>A0A849SEG1_UNCEI</name>
<dbReference type="Pfam" id="PF00639">
    <property type="entry name" value="Rotamase"/>
    <property type="match status" value="1"/>
</dbReference>
<dbReference type="InterPro" id="IPR050245">
    <property type="entry name" value="PrsA_foldase"/>
</dbReference>
<dbReference type="PANTHER" id="PTHR47245">
    <property type="entry name" value="PEPTIDYLPROLYL ISOMERASE"/>
    <property type="match status" value="1"/>
</dbReference>
<comment type="caution">
    <text evidence="3">The sequence shown here is derived from an EMBL/GenBank/DDBJ whole genome shotgun (WGS) entry which is preliminary data.</text>
</comment>
<keyword evidence="1" id="KW-0413">Isomerase</keyword>
<feature type="domain" description="PpiC" evidence="2">
    <location>
        <begin position="572"/>
        <end position="673"/>
    </location>
</feature>
<gene>
    <name evidence="3" type="ORF">HOP12_08055</name>
</gene>
<dbReference type="Proteomes" id="UP000580839">
    <property type="component" value="Unassembled WGS sequence"/>
</dbReference>
<dbReference type="InterPro" id="IPR027304">
    <property type="entry name" value="Trigger_fact/SurA_dom_sf"/>
</dbReference>
<keyword evidence="1" id="KW-0697">Rotamase</keyword>
<sequence length="949" mass="105095">MMQRSVERMIGSAVLALMMAVGTVVGTAQHSGAQTSGGVPRNAPGVSRAIARVGTMEITEGELDRRSDEALAQMRARSGADILASQRLTFRRQILESLIWQRLVTLEARRTGREPAVLADELRRNATPNRDQVRKDITRRATLASISYLPLRVSDFTEAVPPPSELEVLDWYRRNLDAFPRPAESRLSLIVIANPPLSQSRAMRVDQRREWEALMQRRADSLLAAIRAGTRFEDAAVGFGGVQHVGIARGGRMPSEWRGSDSERNSLFEAAPGVVSPRSFEWSPGRVIVRVDAHLPIHPAPIEAVATDIRQRILAERPRRGGESDLRALYAQLGDSLINSGSPVRYAVADTGAIRTSEPTAAELDRFYRLHLADYSSFDAQKGTVVSVPFAEVREDVRVRMRRERALASTRQVADRIAQAWKSGRRDREAEGLASAVRDLGVVPTGTAVDTGRVGRMLTDTLARRNGLPGTRVIEDARGYVAVWIGEPVSRHRLTYEQARPMLATRFNERDAAAEEREALELYRREPGRFATGRRVHFARLIVAPAVATDIPLKRSEVEGFYRRNIADYSAPPTARAAHILVAMAEPGAEAERAARQKAERLVAAAKGGADWSTLVRENSDDETTRDANGEVGTVMPGSLQTEFEAALFQMEAGEIRGPVRSSAGFHVIRCIENLPPEPVPLRYCYVNVAYDLAQQRAEAAAKARADSLFRVIRTPADAQAASKRFNYLIFRNDQVIGDRRVVKGLEEFFDLIDRTPAGRIVPKVQRYRGLGYAIAWVDSLSETRIEDWSTARTKALEMLRRDRAVRTIAARRAALDSLARSGWSLDSLGALRGGLETRSLEGEGRALIQLGGASVVDSLIFGSAVRPAALDPGDISDWVTFPEGIARIRLDARVLPDAVIVDDRIERAWKARAERQLFDQFESLKQRYPVNILDFDLSQVAVPMPSER</sequence>
<evidence type="ECO:0000256" key="1">
    <source>
        <dbReference type="PROSITE-ProRule" id="PRU00278"/>
    </source>
</evidence>
<dbReference type="SUPFAM" id="SSF54534">
    <property type="entry name" value="FKBP-like"/>
    <property type="match status" value="1"/>
</dbReference>
<protein>
    <recommendedName>
        <fullName evidence="2">PpiC domain-containing protein</fullName>
    </recommendedName>
</protein>
<organism evidence="3 4">
    <name type="scientific">Eiseniibacteriota bacterium</name>
    <dbReference type="NCBI Taxonomy" id="2212470"/>
    <lineage>
        <taxon>Bacteria</taxon>
        <taxon>Candidatus Eiseniibacteriota</taxon>
    </lineage>
</organism>
<reference evidence="3 4" key="1">
    <citation type="submission" date="2020-04" db="EMBL/GenBank/DDBJ databases">
        <title>Metagenomic profiling of ammonia- and methane-oxidizing microorganisms in a Dutch drinking water treatment plant.</title>
        <authorList>
            <person name="Poghosyan L."/>
            <person name="Leucker S."/>
        </authorList>
    </citation>
    <scope>NUCLEOTIDE SEQUENCE [LARGE SCALE GENOMIC DNA]</scope>
    <source>
        <strain evidence="3">S-RSF-IL-03</strain>
    </source>
</reference>
<dbReference type="InterPro" id="IPR046357">
    <property type="entry name" value="PPIase_dom_sf"/>
</dbReference>
<accession>A0A849SEG1</accession>
<dbReference type="AlphaFoldDB" id="A0A849SEG1"/>
<evidence type="ECO:0000313" key="3">
    <source>
        <dbReference type="EMBL" id="NOT34108.1"/>
    </source>
</evidence>
<evidence type="ECO:0000313" key="4">
    <source>
        <dbReference type="Proteomes" id="UP000580839"/>
    </source>
</evidence>
<dbReference type="GO" id="GO:0003755">
    <property type="term" value="F:peptidyl-prolyl cis-trans isomerase activity"/>
    <property type="evidence" value="ECO:0007669"/>
    <property type="project" value="UniProtKB-KW"/>
</dbReference>
<dbReference type="InterPro" id="IPR000297">
    <property type="entry name" value="PPIase_PpiC"/>
</dbReference>
<dbReference type="PANTHER" id="PTHR47245:SF2">
    <property type="entry name" value="PEPTIDYL-PROLYL CIS-TRANS ISOMERASE HP_0175-RELATED"/>
    <property type="match status" value="1"/>
</dbReference>
<dbReference type="SUPFAM" id="SSF109998">
    <property type="entry name" value="Triger factor/SurA peptide-binding domain-like"/>
    <property type="match status" value="1"/>
</dbReference>
<evidence type="ECO:0000259" key="2">
    <source>
        <dbReference type="PROSITE" id="PS50198"/>
    </source>
</evidence>
<dbReference type="PROSITE" id="PS50198">
    <property type="entry name" value="PPIC_PPIASE_2"/>
    <property type="match status" value="1"/>
</dbReference>